<reference evidence="1 2" key="2">
    <citation type="submission" date="2010-03" db="EMBL/GenBank/DDBJ databases">
        <authorList>
            <person name="Pajon A."/>
        </authorList>
    </citation>
    <scope>NUCLEOTIDE SEQUENCE [LARGE SCALE GENOMIC DNA]</scope>
    <source>
        <strain evidence="1 2">L2-14</strain>
    </source>
</reference>
<evidence type="ECO:0000313" key="1">
    <source>
        <dbReference type="EMBL" id="CBL27591.1"/>
    </source>
</evidence>
<evidence type="ECO:0000313" key="2">
    <source>
        <dbReference type="Proteomes" id="UP000008956"/>
    </source>
</evidence>
<dbReference type="HOGENOM" id="CLU_3367080_0_0_9"/>
<sequence length="35" mass="4302">MEQILQKNKKPFPVWNITKKIKMVYNIEVLMRNIL</sequence>
<accession>D4M0N1</accession>
<dbReference type="Proteomes" id="UP000008956">
    <property type="component" value="Chromosome"/>
</dbReference>
<name>D4M0N1_9FIRM</name>
<dbReference type="AlphaFoldDB" id="D4M0N1"/>
<proteinExistence type="predicted"/>
<dbReference type="EMBL" id="FP929055">
    <property type="protein sequence ID" value="CBL27591.1"/>
    <property type="molecule type" value="Genomic_DNA"/>
</dbReference>
<protein>
    <submittedName>
        <fullName evidence="1">Uncharacterized protein</fullName>
    </submittedName>
</protein>
<gene>
    <name evidence="1" type="ORF">RTO_32180</name>
</gene>
<dbReference type="KEGG" id="rto:RTO_32180"/>
<reference evidence="1 2" key="1">
    <citation type="submission" date="2010-03" db="EMBL/GenBank/DDBJ databases">
        <title>The genome sequence of Ruminococcus torques L2-14.</title>
        <authorList>
            <consortium name="metaHIT consortium -- http://www.metahit.eu/"/>
            <person name="Pajon A."/>
            <person name="Turner K."/>
            <person name="Parkhill J."/>
            <person name="Duncan S."/>
            <person name="Flint H."/>
        </authorList>
    </citation>
    <scope>NUCLEOTIDE SEQUENCE [LARGE SCALE GENOMIC DNA]</scope>
    <source>
        <strain evidence="1 2">L2-14</strain>
    </source>
</reference>
<organism evidence="1 2">
    <name type="scientific">[Ruminococcus] torques L2-14</name>
    <dbReference type="NCBI Taxonomy" id="657313"/>
    <lineage>
        <taxon>Bacteria</taxon>
        <taxon>Bacillati</taxon>
        <taxon>Bacillota</taxon>
        <taxon>Clostridia</taxon>
        <taxon>Lachnospirales</taxon>
        <taxon>Lachnospiraceae</taxon>
        <taxon>Mediterraneibacter</taxon>
    </lineage>
</organism>